<dbReference type="EMBL" id="UINC01204671">
    <property type="protein sequence ID" value="SVE25502.1"/>
    <property type="molecule type" value="Genomic_DNA"/>
</dbReference>
<sequence length="51" mass="5415">MHTGGTNIMAQAMAAMIGDGTARNTALRCQNFEFPGRNLDTAPDTNIYGPT</sequence>
<proteinExistence type="predicted"/>
<feature type="non-terminal residue" evidence="1">
    <location>
        <position position="51"/>
    </location>
</feature>
<gene>
    <name evidence="1" type="ORF">METZ01_LOCUS478356</name>
</gene>
<name>A0A383C015_9ZZZZ</name>
<reference evidence="1" key="1">
    <citation type="submission" date="2018-05" db="EMBL/GenBank/DDBJ databases">
        <authorList>
            <person name="Lanie J.A."/>
            <person name="Ng W.-L."/>
            <person name="Kazmierczak K.M."/>
            <person name="Andrzejewski T.M."/>
            <person name="Davidsen T.M."/>
            <person name="Wayne K.J."/>
            <person name="Tettelin H."/>
            <person name="Glass J.I."/>
            <person name="Rusch D."/>
            <person name="Podicherti R."/>
            <person name="Tsui H.-C.T."/>
            <person name="Winkler M.E."/>
        </authorList>
    </citation>
    <scope>NUCLEOTIDE SEQUENCE</scope>
</reference>
<dbReference type="AlphaFoldDB" id="A0A383C015"/>
<accession>A0A383C015</accession>
<protein>
    <submittedName>
        <fullName evidence="1">Uncharacterized protein</fullName>
    </submittedName>
</protein>
<organism evidence="1">
    <name type="scientific">marine metagenome</name>
    <dbReference type="NCBI Taxonomy" id="408172"/>
    <lineage>
        <taxon>unclassified sequences</taxon>
        <taxon>metagenomes</taxon>
        <taxon>ecological metagenomes</taxon>
    </lineage>
</organism>
<evidence type="ECO:0000313" key="1">
    <source>
        <dbReference type="EMBL" id="SVE25502.1"/>
    </source>
</evidence>